<evidence type="ECO:0000313" key="6">
    <source>
        <dbReference type="EMBL" id="GAG62751.1"/>
    </source>
</evidence>
<dbReference type="EMBL" id="BART01005217">
    <property type="protein sequence ID" value="GAG62751.1"/>
    <property type="molecule type" value="Genomic_DNA"/>
</dbReference>
<comment type="caution">
    <text evidence="6">The sequence shown here is derived from an EMBL/GenBank/DDBJ whole genome shotgun (WGS) entry which is preliminary data.</text>
</comment>
<evidence type="ECO:0000256" key="2">
    <source>
        <dbReference type="ARBA" id="ARBA00023015"/>
    </source>
</evidence>
<name>X1AS86_9ZZZZ</name>
<keyword evidence="4" id="KW-0804">Transcription</keyword>
<comment type="similarity">
    <text evidence="1">Belongs to the LysR transcriptional regulatory family.</text>
</comment>
<feature type="domain" description="HTH lysR-type" evidence="5">
    <location>
        <begin position="1"/>
        <end position="59"/>
    </location>
</feature>
<evidence type="ECO:0000256" key="1">
    <source>
        <dbReference type="ARBA" id="ARBA00009437"/>
    </source>
</evidence>
<dbReference type="AlphaFoldDB" id="X1AS86"/>
<proteinExistence type="inferred from homology"/>
<evidence type="ECO:0000256" key="4">
    <source>
        <dbReference type="ARBA" id="ARBA00023163"/>
    </source>
</evidence>
<dbReference type="SUPFAM" id="SSF46785">
    <property type="entry name" value="Winged helix' DNA-binding domain"/>
    <property type="match status" value="1"/>
</dbReference>
<keyword evidence="2" id="KW-0805">Transcription regulation</keyword>
<dbReference type="GO" id="GO:0000976">
    <property type="term" value="F:transcription cis-regulatory region binding"/>
    <property type="evidence" value="ECO:0007669"/>
    <property type="project" value="TreeGrafter"/>
</dbReference>
<dbReference type="InterPro" id="IPR036390">
    <property type="entry name" value="WH_DNA-bd_sf"/>
</dbReference>
<dbReference type="PANTHER" id="PTHR30126">
    <property type="entry name" value="HTH-TYPE TRANSCRIPTIONAL REGULATOR"/>
    <property type="match status" value="1"/>
</dbReference>
<dbReference type="Pfam" id="PF00126">
    <property type="entry name" value="HTH_1"/>
    <property type="match status" value="1"/>
</dbReference>
<dbReference type="InterPro" id="IPR036388">
    <property type="entry name" value="WH-like_DNA-bd_sf"/>
</dbReference>
<evidence type="ECO:0000256" key="3">
    <source>
        <dbReference type="ARBA" id="ARBA00023125"/>
    </source>
</evidence>
<evidence type="ECO:0000259" key="5">
    <source>
        <dbReference type="PROSITE" id="PS50931"/>
    </source>
</evidence>
<dbReference type="Gene3D" id="1.10.10.10">
    <property type="entry name" value="Winged helix-like DNA-binding domain superfamily/Winged helix DNA-binding domain"/>
    <property type="match status" value="1"/>
</dbReference>
<reference evidence="6" key="1">
    <citation type="journal article" date="2014" name="Front. Microbiol.">
        <title>High frequency of phylogenetically diverse reductive dehalogenase-homologous genes in deep subseafloor sedimentary metagenomes.</title>
        <authorList>
            <person name="Kawai M."/>
            <person name="Futagami T."/>
            <person name="Toyoda A."/>
            <person name="Takaki Y."/>
            <person name="Nishi S."/>
            <person name="Hori S."/>
            <person name="Arai W."/>
            <person name="Tsubouchi T."/>
            <person name="Morono Y."/>
            <person name="Uchiyama I."/>
            <person name="Ito T."/>
            <person name="Fujiyama A."/>
            <person name="Inagaki F."/>
            <person name="Takami H."/>
        </authorList>
    </citation>
    <scope>NUCLEOTIDE SEQUENCE</scope>
    <source>
        <strain evidence="6">Expedition CK06-06</strain>
    </source>
</reference>
<gene>
    <name evidence="6" type="ORF">S01H4_12338</name>
</gene>
<sequence>MNIEYLRNFIKLTQYKSFSKLAKELPISQSTLSHQILQIEKEFGGVVLINRTTKKFELTRAG</sequence>
<dbReference type="InterPro" id="IPR000847">
    <property type="entry name" value="LysR_HTH_N"/>
</dbReference>
<dbReference type="GO" id="GO:0003700">
    <property type="term" value="F:DNA-binding transcription factor activity"/>
    <property type="evidence" value="ECO:0007669"/>
    <property type="project" value="InterPro"/>
</dbReference>
<dbReference type="PANTHER" id="PTHR30126:SF40">
    <property type="entry name" value="HTH-TYPE TRANSCRIPTIONAL REGULATOR GLTR"/>
    <property type="match status" value="1"/>
</dbReference>
<organism evidence="6">
    <name type="scientific">marine sediment metagenome</name>
    <dbReference type="NCBI Taxonomy" id="412755"/>
    <lineage>
        <taxon>unclassified sequences</taxon>
        <taxon>metagenomes</taxon>
        <taxon>ecological metagenomes</taxon>
    </lineage>
</organism>
<feature type="non-terminal residue" evidence="6">
    <location>
        <position position="62"/>
    </location>
</feature>
<protein>
    <recommendedName>
        <fullName evidence="5">HTH lysR-type domain-containing protein</fullName>
    </recommendedName>
</protein>
<keyword evidence="3" id="KW-0238">DNA-binding</keyword>
<dbReference type="PROSITE" id="PS50931">
    <property type="entry name" value="HTH_LYSR"/>
    <property type="match status" value="1"/>
</dbReference>
<accession>X1AS86</accession>